<gene>
    <name evidence="2" type="ORF">JK634_01330</name>
</gene>
<dbReference type="InterPro" id="IPR011008">
    <property type="entry name" value="Dimeric_a/b-barrel"/>
</dbReference>
<dbReference type="InterPro" id="IPR013097">
    <property type="entry name" value="Dabb"/>
</dbReference>
<dbReference type="RefSeq" id="WP_202765836.1">
    <property type="nucleotide sequence ID" value="NZ_JAESWA010000005.1"/>
</dbReference>
<evidence type="ECO:0000313" key="2">
    <source>
        <dbReference type="EMBL" id="MBL4930454.1"/>
    </source>
</evidence>
<accession>A0A937FC91</accession>
<protein>
    <submittedName>
        <fullName evidence="2">Dabb family protein</fullName>
    </submittedName>
</protein>
<dbReference type="Gene3D" id="3.30.70.100">
    <property type="match status" value="1"/>
</dbReference>
<keyword evidence="3" id="KW-1185">Reference proteome</keyword>
<sequence>MIKHIVMWKLQEFAEGKSKEENAKVIKEGLESLINKIDTLKAIEVGININETAQAFDIVLYSEFDTVEGLDVYQNHPEHLKVAGFVRSVVSERVVADYEV</sequence>
<proteinExistence type="predicted"/>
<dbReference type="Pfam" id="PF07876">
    <property type="entry name" value="Dabb"/>
    <property type="match status" value="1"/>
</dbReference>
<dbReference type="EMBL" id="JAESWA010000005">
    <property type="protein sequence ID" value="MBL4930454.1"/>
    <property type="molecule type" value="Genomic_DNA"/>
</dbReference>
<organism evidence="2 3">
    <name type="scientific">Clostridium paridis</name>
    <dbReference type="NCBI Taxonomy" id="2803863"/>
    <lineage>
        <taxon>Bacteria</taxon>
        <taxon>Bacillati</taxon>
        <taxon>Bacillota</taxon>
        <taxon>Clostridia</taxon>
        <taxon>Eubacteriales</taxon>
        <taxon>Clostridiaceae</taxon>
        <taxon>Clostridium</taxon>
    </lineage>
</organism>
<dbReference type="SMART" id="SM00886">
    <property type="entry name" value="Dabb"/>
    <property type="match status" value="1"/>
</dbReference>
<comment type="caution">
    <text evidence="2">The sequence shown here is derived from an EMBL/GenBank/DDBJ whole genome shotgun (WGS) entry which is preliminary data.</text>
</comment>
<dbReference type="Proteomes" id="UP000623681">
    <property type="component" value="Unassembled WGS sequence"/>
</dbReference>
<feature type="domain" description="Stress-response A/B barrel" evidence="1">
    <location>
        <begin position="2"/>
        <end position="98"/>
    </location>
</feature>
<dbReference type="SUPFAM" id="SSF54909">
    <property type="entry name" value="Dimeric alpha+beta barrel"/>
    <property type="match status" value="1"/>
</dbReference>
<dbReference type="PROSITE" id="PS51502">
    <property type="entry name" value="S_R_A_B_BARREL"/>
    <property type="match status" value="1"/>
</dbReference>
<name>A0A937FC91_9CLOT</name>
<evidence type="ECO:0000313" key="3">
    <source>
        <dbReference type="Proteomes" id="UP000623681"/>
    </source>
</evidence>
<dbReference type="PANTHER" id="PTHR37832:SF1">
    <property type="entry name" value="STRESS-RESPONSE A_B BARREL DOMAIN-CONTAINING PROTEIN"/>
    <property type="match status" value="1"/>
</dbReference>
<dbReference type="PANTHER" id="PTHR37832">
    <property type="entry name" value="BLL2683 PROTEIN"/>
    <property type="match status" value="1"/>
</dbReference>
<dbReference type="AlphaFoldDB" id="A0A937FC91"/>
<reference evidence="2" key="1">
    <citation type="submission" date="2021-01" db="EMBL/GenBank/DDBJ databases">
        <title>Genome public.</title>
        <authorList>
            <person name="Liu C."/>
            <person name="Sun Q."/>
        </authorList>
    </citation>
    <scope>NUCLEOTIDE SEQUENCE</scope>
    <source>
        <strain evidence="2">YIM B02565</strain>
    </source>
</reference>
<evidence type="ECO:0000259" key="1">
    <source>
        <dbReference type="PROSITE" id="PS51502"/>
    </source>
</evidence>